<keyword evidence="1" id="KW-0812">Transmembrane</keyword>
<dbReference type="Proteomes" id="UP000002200">
    <property type="component" value="Chromosome"/>
</dbReference>
<accession>Q83FR0</accession>
<feature type="transmembrane region" description="Helical" evidence="1">
    <location>
        <begin position="44"/>
        <end position="68"/>
    </location>
</feature>
<dbReference type="EMBL" id="AE014184">
    <property type="protein sequence ID" value="AAO44749.1"/>
    <property type="molecule type" value="Genomic_DNA"/>
</dbReference>
<evidence type="ECO:0000313" key="2">
    <source>
        <dbReference type="EMBL" id="AAO44749.1"/>
    </source>
</evidence>
<organism evidence="2 3">
    <name type="scientific">Tropheryma whipplei (strain Twist)</name>
    <name type="common">Whipple's bacillus</name>
    <dbReference type="NCBI Taxonomy" id="203267"/>
    <lineage>
        <taxon>Bacteria</taxon>
        <taxon>Bacillati</taxon>
        <taxon>Actinomycetota</taxon>
        <taxon>Actinomycetes</taxon>
        <taxon>Micrococcales</taxon>
        <taxon>Tropherymataceae</taxon>
        <taxon>Tropheryma</taxon>
    </lineage>
</organism>
<keyword evidence="3" id="KW-1185">Reference proteome</keyword>
<dbReference type="AlphaFoldDB" id="Q83FR0"/>
<keyword evidence="1" id="KW-1133">Transmembrane helix</keyword>
<proteinExistence type="predicted"/>
<protein>
    <submittedName>
        <fullName evidence="2">Uncharacterized protein</fullName>
    </submittedName>
</protein>
<gene>
    <name evidence="2" type="ordered locus">TWT_652</name>
</gene>
<evidence type="ECO:0000256" key="1">
    <source>
        <dbReference type="SAM" id="Phobius"/>
    </source>
</evidence>
<dbReference type="HOGENOM" id="CLU_2774781_0_0_11"/>
<dbReference type="KEGG" id="twh:TWT_652"/>
<name>Q83FR0_TROWT</name>
<evidence type="ECO:0000313" key="3">
    <source>
        <dbReference type="Proteomes" id="UP000002200"/>
    </source>
</evidence>
<keyword evidence="1" id="KW-0472">Membrane</keyword>
<reference evidence="2 3" key="1">
    <citation type="journal article" date="2003" name="Genome Res.">
        <title>Tropheryma whipplei twist: a human pathogenic Actinobacteria with a reduced genome.</title>
        <authorList>
            <person name="Raoult D."/>
            <person name="Ogata H."/>
            <person name="Audic S."/>
            <person name="Robert C."/>
            <person name="Suhre K."/>
            <person name="Drancourt M."/>
            <person name="Claverie J.-M."/>
        </authorList>
    </citation>
    <scope>NUCLEOTIDE SEQUENCE [LARGE SCALE GENOMIC DNA]</scope>
    <source>
        <strain evidence="2 3">Twist</strain>
    </source>
</reference>
<sequence>MLPYKGYALPSTVNGRDPSINCQRLRGANRVQNNNHGGGQYPRAAYVLVLFITLYLFWVYLIGLGNYIC</sequence>